<evidence type="ECO:0000313" key="2">
    <source>
        <dbReference type="EMBL" id="MBM9623918.1"/>
    </source>
</evidence>
<keyword evidence="3" id="KW-1185">Reference proteome</keyword>
<dbReference type="RefSeq" id="WP_205377983.1">
    <property type="nucleotide sequence ID" value="NZ_JAFEJA010000002.1"/>
</dbReference>
<accession>A0ABS2V2M0</accession>
<feature type="region of interest" description="Disordered" evidence="1">
    <location>
        <begin position="30"/>
        <end position="74"/>
    </location>
</feature>
<evidence type="ECO:0000313" key="3">
    <source>
        <dbReference type="Proteomes" id="UP000664109"/>
    </source>
</evidence>
<dbReference type="Proteomes" id="UP000664109">
    <property type="component" value="Unassembled WGS sequence"/>
</dbReference>
<protein>
    <submittedName>
        <fullName evidence="2">Uncharacterized protein</fullName>
    </submittedName>
</protein>
<sequence>MTQPDEGRPPKDAHANTLRAAQRRAHLRRIGASTADAAGTAMREALDNDETNAGPADHEEPTTPAPPVRGTNRS</sequence>
<dbReference type="EMBL" id="JAFEJA010000002">
    <property type="protein sequence ID" value="MBM9623918.1"/>
    <property type="molecule type" value="Genomic_DNA"/>
</dbReference>
<comment type="caution">
    <text evidence="2">The sequence shown here is derived from an EMBL/GenBank/DDBJ whole genome shotgun (WGS) entry which is preliminary data.</text>
</comment>
<name>A0ABS2V2M0_9ACTN</name>
<reference evidence="2 3" key="1">
    <citation type="journal article" date="2016" name="Arch. Microbiol.">
        <title>Streptomyces zhihengii sp. nov., isolated from rhizospheric soil of Psammosilene tunicoides.</title>
        <authorList>
            <person name="Huang M.J."/>
            <person name="Fei J.J."/>
            <person name="Salam N."/>
            <person name="Kim C.J."/>
            <person name="Hozzein W.N."/>
            <person name="Xiao M."/>
            <person name="Huang H.Q."/>
            <person name="Li W.J."/>
        </authorList>
    </citation>
    <scope>NUCLEOTIDE SEQUENCE [LARGE SCALE GENOMIC DNA]</scope>
    <source>
        <strain evidence="2 3">YIM T102</strain>
    </source>
</reference>
<evidence type="ECO:0000256" key="1">
    <source>
        <dbReference type="SAM" id="MobiDB-lite"/>
    </source>
</evidence>
<proteinExistence type="predicted"/>
<organism evidence="2 3">
    <name type="scientific">Streptomyces zhihengii</name>
    <dbReference type="NCBI Taxonomy" id="1818004"/>
    <lineage>
        <taxon>Bacteria</taxon>
        <taxon>Bacillati</taxon>
        <taxon>Actinomycetota</taxon>
        <taxon>Actinomycetes</taxon>
        <taxon>Kitasatosporales</taxon>
        <taxon>Streptomycetaceae</taxon>
        <taxon>Streptomyces</taxon>
    </lineage>
</organism>
<gene>
    <name evidence="2" type="ORF">JE024_35620</name>
</gene>